<dbReference type="EMBL" id="NFEA01000021">
    <property type="protein sequence ID" value="OTZ36108.1"/>
    <property type="molecule type" value="Genomic_DNA"/>
</dbReference>
<accession>A0A9X6PBC9</accession>
<sequence length="384" mass="45125">MKISQYKVIQINKRKIYIGSPKQKDLDRKVHEDLKRKYRLYNKNRDYIIRSIINTLVDSSENIVAGGKFTIINIDIADFFSSINTHRLYRRILRSGIIKDTSLRKIKQIVFSSKIKGIPQGVSFSSALAEIYLEDFDKKIPLVYSNLILFKRYVDDIIIICWGDHTQKVVDEGKSTDKNLKIMKDILGDLQLGMNKKHSVEVVDAESEFKFSYLGYTFTGQTQSEKLNVSVDSKKIKKYKKSIRMLFSKFNRGVKSQSRFYKLYYNLRNLLWETGTKNFKNGKEFTFGFKYNYREINDYSSFDEINQELKSQIYKAKSFNNQQKRLLHSLFLDKDKVQKFNFNSASKPQLIGIMRKLNVTPQSSIGTERLCDVWISQIFKELYN</sequence>
<protein>
    <recommendedName>
        <fullName evidence="1">Reverse transcriptase domain-containing protein</fullName>
    </recommendedName>
</protein>
<feature type="domain" description="Reverse transcriptase" evidence="1">
    <location>
        <begin position="1"/>
        <end position="218"/>
    </location>
</feature>
<dbReference type="InterPro" id="IPR043502">
    <property type="entry name" value="DNA/RNA_pol_sf"/>
</dbReference>
<gene>
    <name evidence="2" type="ORF">BK761_06030</name>
</gene>
<name>A0A9X6PBC9_BACUD</name>
<dbReference type="InterPro" id="IPR051083">
    <property type="entry name" value="GrpII_Intron_Splice-Mob/Def"/>
</dbReference>
<reference evidence="2 3" key="1">
    <citation type="submission" date="2016-10" db="EMBL/GenBank/DDBJ databases">
        <title>Comparative genomics of Bacillus thuringiensis reveals a path to pathogens against multiple invertebrate hosts.</title>
        <authorList>
            <person name="Zheng J."/>
            <person name="Gao Q."/>
            <person name="Liu H."/>
            <person name="Peng D."/>
            <person name="Ruan L."/>
            <person name="Sun M."/>
        </authorList>
    </citation>
    <scope>NUCLEOTIDE SEQUENCE [LARGE SCALE GENOMIC DNA]</scope>
    <source>
        <strain evidence="2">BGSC 4M3</strain>
    </source>
</reference>
<evidence type="ECO:0000259" key="1">
    <source>
        <dbReference type="PROSITE" id="PS50878"/>
    </source>
</evidence>
<evidence type="ECO:0000313" key="3">
    <source>
        <dbReference type="Proteomes" id="UP000195217"/>
    </source>
</evidence>
<dbReference type="SUPFAM" id="SSF56672">
    <property type="entry name" value="DNA/RNA polymerases"/>
    <property type="match status" value="1"/>
</dbReference>
<dbReference type="Pfam" id="PF00078">
    <property type="entry name" value="RVT_1"/>
    <property type="match status" value="1"/>
</dbReference>
<dbReference type="AlphaFoldDB" id="A0A9X6PBC9"/>
<dbReference type="PROSITE" id="PS50878">
    <property type="entry name" value="RT_POL"/>
    <property type="match status" value="1"/>
</dbReference>
<dbReference type="Proteomes" id="UP000195217">
    <property type="component" value="Unassembled WGS sequence"/>
</dbReference>
<organism evidence="2 3">
    <name type="scientific">Bacillus thuringiensis subsp. darmstadiensis</name>
    <dbReference type="NCBI Taxonomy" id="132264"/>
    <lineage>
        <taxon>Bacteria</taxon>
        <taxon>Bacillati</taxon>
        <taxon>Bacillota</taxon>
        <taxon>Bacilli</taxon>
        <taxon>Bacillales</taxon>
        <taxon>Bacillaceae</taxon>
        <taxon>Bacillus</taxon>
        <taxon>Bacillus cereus group</taxon>
    </lineage>
</organism>
<proteinExistence type="predicted"/>
<dbReference type="PANTHER" id="PTHR34047:SF8">
    <property type="entry name" value="PROTEIN YKFC"/>
    <property type="match status" value="1"/>
</dbReference>
<dbReference type="CDD" id="cd01646">
    <property type="entry name" value="RT_Bac_retron_I"/>
    <property type="match status" value="1"/>
</dbReference>
<dbReference type="PANTHER" id="PTHR34047">
    <property type="entry name" value="NUCLEAR INTRON MATURASE 1, MITOCHONDRIAL-RELATED"/>
    <property type="match status" value="1"/>
</dbReference>
<comment type="caution">
    <text evidence="2">The sequence shown here is derived from an EMBL/GenBank/DDBJ whole genome shotgun (WGS) entry which is preliminary data.</text>
</comment>
<dbReference type="RefSeq" id="WP_000703846.1">
    <property type="nucleotide sequence ID" value="NZ_NFEA01000021.1"/>
</dbReference>
<dbReference type="InterPro" id="IPR000477">
    <property type="entry name" value="RT_dom"/>
</dbReference>
<evidence type="ECO:0000313" key="2">
    <source>
        <dbReference type="EMBL" id="OTZ36108.1"/>
    </source>
</evidence>